<dbReference type="OMA" id="PCWDQSS"/>
<feature type="compositionally biased region" description="Polar residues" evidence="9">
    <location>
        <begin position="341"/>
        <end position="359"/>
    </location>
</feature>
<dbReference type="InterPro" id="IPR050656">
    <property type="entry name" value="PINX1"/>
</dbReference>
<keyword evidence="3" id="KW-0698">rRNA processing</keyword>
<gene>
    <name evidence="11" type="ORF">SAPIO_CDS3536</name>
</gene>
<evidence type="ECO:0000256" key="9">
    <source>
        <dbReference type="SAM" id="MobiDB-lite"/>
    </source>
</evidence>
<feature type="coiled-coil region" evidence="8">
    <location>
        <begin position="84"/>
        <end position="111"/>
    </location>
</feature>
<evidence type="ECO:0000256" key="3">
    <source>
        <dbReference type="ARBA" id="ARBA00022552"/>
    </source>
</evidence>
<dbReference type="EMBL" id="JOWA01000088">
    <property type="protein sequence ID" value="KEZ44517.1"/>
    <property type="molecule type" value="Genomic_DNA"/>
</dbReference>
<reference evidence="11 12" key="1">
    <citation type="journal article" date="2014" name="Genome Announc.">
        <title>Draft genome sequence of the pathogenic fungus Scedosporium apiospermum.</title>
        <authorList>
            <person name="Vandeputte P."/>
            <person name="Ghamrawi S."/>
            <person name="Rechenmann M."/>
            <person name="Iltis A."/>
            <person name="Giraud S."/>
            <person name="Fleury M."/>
            <person name="Thornton C."/>
            <person name="Delhaes L."/>
            <person name="Meyer W."/>
            <person name="Papon N."/>
            <person name="Bouchara J.P."/>
        </authorList>
    </citation>
    <scope>NUCLEOTIDE SEQUENCE [LARGE SCALE GENOMIC DNA]</scope>
    <source>
        <strain evidence="11 12">IHEM 14462</strain>
    </source>
</reference>
<dbReference type="GeneID" id="27722608"/>
<dbReference type="InterPro" id="IPR000467">
    <property type="entry name" value="G_patch_dom"/>
</dbReference>
<dbReference type="HOGENOM" id="CLU_052839_0_0_1"/>
<dbReference type="PANTHER" id="PTHR23149">
    <property type="entry name" value="G PATCH DOMAIN CONTAINING PROTEIN"/>
    <property type="match status" value="1"/>
</dbReference>
<evidence type="ECO:0000313" key="11">
    <source>
        <dbReference type="EMBL" id="KEZ44517.1"/>
    </source>
</evidence>
<feature type="region of interest" description="Disordered" evidence="9">
    <location>
        <begin position="155"/>
        <end position="381"/>
    </location>
</feature>
<evidence type="ECO:0000256" key="7">
    <source>
        <dbReference type="ARBA" id="ARBA00043878"/>
    </source>
</evidence>
<dbReference type="OrthoDB" id="29523at2759"/>
<feature type="compositionally biased region" description="Basic residues" evidence="9">
    <location>
        <begin position="306"/>
        <end position="315"/>
    </location>
</feature>
<dbReference type="Proteomes" id="UP000028545">
    <property type="component" value="Unassembled WGS sequence"/>
</dbReference>
<dbReference type="PANTHER" id="PTHR23149:SF31">
    <property type="entry name" value="PROTEIN PXR1"/>
    <property type="match status" value="1"/>
</dbReference>
<evidence type="ECO:0000313" key="12">
    <source>
        <dbReference type="Proteomes" id="UP000028545"/>
    </source>
</evidence>
<accession>A0A084GB05</accession>
<feature type="compositionally biased region" description="Polar residues" evidence="9">
    <location>
        <begin position="222"/>
        <end position="231"/>
    </location>
</feature>
<evidence type="ECO:0000256" key="2">
    <source>
        <dbReference type="ARBA" id="ARBA00022517"/>
    </source>
</evidence>
<sequence length="403" mass="43979">MAKGRISKDPNNHRWLKDTTTFGQRILRSHGWTPGSYLGAVDAAHAVHHSAANASYIRVLMKDDAGGLGYRAGGGNGENDIAGIDEVKDIFARLNGKVETEEEKRERERKKALVYLGQRVGGITFVRGGLLVQEGLDMIETSVSVVSATETVVATSGDSSAETMANIGKRKAEEEPDEEMEEDAPRKKRRKDDESRAERKKRKEEKKRKRKERQESEAELSTEVSTEANTPDDTDTGKKSKKKSKKDRSASTTQDEADSSSGVDSGKKKRNKDKKKSKSKTKGAENLSEDPSETSIPDDGEEAPTRSKKDKKSKKESKEKKEKKEKKGKSSKSEPADPDATQASTPTYVESSASTTLVNTPSASGTSTPTGLSKGRHIHHARRVAAKRAAMLDAAALKQILAI</sequence>
<evidence type="ECO:0000256" key="1">
    <source>
        <dbReference type="ARBA" id="ARBA00004604"/>
    </source>
</evidence>
<feature type="compositionally biased region" description="Acidic residues" evidence="9">
    <location>
        <begin position="287"/>
        <end position="302"/>
    </location>
</feature>
<dbReference type="GO" id="GO:0003676">
    <property type="term" value="F:nucleic acid binding"/>
    <property type="evidence" value="ECO:0007669"/>
    <property type="project" value="InterPro"/>
</dbReference>
<evidence type="ECO:0000256" key="8">
    <source>
        <dbReference type="SAM" id="Coils"/>
    </source>
</evidence>
<feature type="compositionally biased region" description="Basic residues" evidence="9">
    <location>
        <begin position="198"/>
        <end position="211"/>
    </location>
</feature>
<dbReference type="RefSeq" id="XP_016644316.1">
    <property type="nucleotide sequence ID" value="XM_016786310.1"/>
</dbReference>
<protein>
    <recommendedName>
        <fullName evidence="6">PinX1-related protein 1</fullName>
    </recommendedName>
</protein>
<keyword evidence="4" id="KW-0539">Nucleus</keyword>
<feature type="compositionally biased region" description="Basic residues" evidence="9">
    <location>
        <begin position="267"/>
        <end position="281"/>
    </location>
</feature>
<keyword evidence="2" id="KW-0690">Ribosome biogenesis</keyword>
<feature type="compositionally biased region" description="Low complexity" evidence="9">
    <location>
        <begin position="360"/>
        <end position="373"/>
    </location>
</feature>
<name>A0A084GB05_PSEDA</name>
<evidence type="ECO:0000256" key="4">
    <source>
        <dbReference type="ARBA" id="ARBA00023242"/>
    </source>
</evidence>
<keyword evidence="12" id="KW-1185">Reference proteome</keyword>
<comment type="function">
    <text evidence="7">Involved in rRNA-processing at A0, A1 and A2 sites and negatively regulates telomerase.</text>
</comment>
<comment type="similarity">
    <text evidence="5">Belongs to the PINX1 family.</text>
</comment>
<dbReference type="PROSITE" id="PS50174">
    <property type="entry name" value="G_PATCH"/>
    <property type="match status" value="1"/>
</dbReference>
<dbReference type="GO" id="GO:0005730">
    <property type="term" value="C:nucleolus"/>
    <property type="evidence" value="ECO:0007669"/>
    <property type="project" value="UniProtKB-SubCell"/>
</dbReference>
<dbReference type="VEuPathDB" id="FungiDB:SAPIO_CDS3536"/>
<dbReference type="GO" id="GO:0006364">
    <property type="term" value="P:rRNA processing"/>
    <property type="evidence" value="ECO:0007669"/>
    <property type="project" value="UniProtKB-KW"/>
</dbReference>
<evidence type="ECO:0000259" key="10">
    <source>
        <dbReference type="PROSITE" id="PS50174"/>
    </source>
</evidence>
<comment type="caution">
    <text evidence="11">The sequence shown here is derived from an EMBL/GenBank/DDBJ whole genome shotgun (WGS) entry which is preliminary data.</text>
</comment>
<dbReference type="KEGG" id="sapo:SAPIO_CDS3536"/>
<comment type="subcellular location">
    <subcellularLocation>
        <location evidence="1">Nucleus</location>
        <location evidence="1">Nucleolus</location>
    </subcellularLocation>
</comment>
<keyword evidence="8" id="KW-0175">Coiled coil</keyword>
<dbReference type="AlphaFoldDB" id="A0A084GB05"/>
<proteinExistence type="inferred from homology"/>
<evidence type="ECO:0000256" key="6">
    <source>
        <dbReference type="ARBA" id="ARBA00041961"/>
    </source>
</evidence>
<organism evidence="11 12">
    <name type="scientific">Pseudallescheria apiosperma</name>
    <name type="common">Scedosporium apiospermum</name>
    <dbReference type="NCBI Taxonomy" id="563466"/>
    <lineage>
        <taxon>Eukaryota</taxon>
        <taxon>Fungi</taxon>
        <taxon>Dikarya</taxon>
        <taxon>Ascomycota</taxon>
        <taxon>Pezizomycotina</taxon>
        <taxon>Sordariomycetes</taxon>
        <taxon>Hypocreomycetidae</taxon>
        <taxon>Microascales</taxon>
        <taxon>Microascaceae</taxon>
        <taxon>Scedosporium</taxon>
    </lineage>
</organism>
<evidence type="ECO:0000256" key="5">
    <source>
        <dbReference type="ARBA" id="ARBA00038007"/>
    </source>
</evidence>
<feature type="domain" description="G-patch" evidence="10">
    <location>
        <begin position="19"/>
        <end position="73"/>
    </location>
</feature>